<feature type="transmembrane region" description="Helical" evidence="5">
    <location>
        <begin position="185"/>
        <end position="208"/>
    </location>
</feature>
<evidence type="ECO:0000313" key="7">
    <source>
        <dbReference type="EMBL" id="CAJ0575799.1"/>
    </source>
</evidence>
<evidence type="ECO:0000313" key="8">
    <source>
        <dbReference type="Proteomes" id="UP001177023"/>
    </source>
</evidence>
<protein>
    <submittedName>
        <fullName evidence="6">Uncharacterized protein</fullName>
    </submittedName>
</protein>
<dbReference type="GO" id="GO:0016020">
    <property type="term" value="C:membrane"/>
    <property type="evidence" value="ECO:0007669"/>
    <property type="project" value="UniProtKB-SubCell"/>
</dbReference>
<dbReference type="Pfam" id="PF04103">
    <property type="entry name" value="CD20"/>
    <property type="match status" value="1"/>
</dbReference>
<reference evidence="6" key="1">
    <citation type="submission" date="2023-06" db="EMBL/GenBank/DDBJ databases">
        <authorList>
            <person name="Delattre M."/>
        </authorList>
    </citation>
    <scope>NUCLEOTIDE SEQUENCE</scope>
    <source>
        <strain evidence="6">AF72</strain>
    </source>
</reference>
<evidence type="ECO:0000256" key="5">
    <source>
        <dbReference type="SAM" id="Phobius"/>
    </source>
</evidence>
<proteinExistence type="predicted"/>
<keyword evidence="8" id="KW-1185">Reference proteome</keyword>
<feature type="transmembrane region" description="Helical" evidence="5">
    <location>
        <begin position="83"/>
        <end position="103"/>
    </location>
</feature>
<dbReference type="AlphaFoldDB" id="A0AA36CHL2"/>
<dbReference type="InterPro" id="IPR007237">
    <property type="entry name" value="CD20-like"/>
</dbReference>
<dbReference type="Proteomes" id="UP001177023">
    <property type="component" value="Unassembled WGS sequence"/>
</dbReference>
<dbReference type="EMBL" id="CATQJA010001740">
    <property type="protein sequence ID" value="CAJ0568441.1"/>
    <property type="molecule type" value="Genomic_DNA"/>
</dbReference>
<sequence length="242" mass="26666">MMMPSQDKFYDSRGYSPTPFEELKTQLAYLKSKQLSETATMKLLSILKMLAQMHVFLGIIMVVMSALADYISSRINTVRFHGLLEVCSFYFVVMGIVALLGAASYRRGLVIATVVMSIHAILILVPGIVIVSSFDIHFFKHECYGACDWHLLSASLPDNSRCQILCGEIVDGHHKSMMTRLGTDYRLDAGIIGLAGAELLVAIASLVVSSRIICCEVIPDPPAVEMEPLNSEGKEMIEISTQ</sequence>
<evidence type="ECO:0000256" key="4">
    <source>
        <dbReference type="ARBA" id="ARBA00023136"/>
    </source>
</evidence>
<comment type="subcellular location">
    <subcellularLocation>
        <location evidence="1">Membrane</location>
        <topology evidence="1">Multi-pass membrane protein</topology>
    </subcellularLocation>
</comment>
<gene>
    <name evidence="7" type="ORF">MSPICULIGERA_LOCUS14104</name>
    <name evidence="6" type="ORF">MSPICULIGERA_LOCUS6959</name>
</gene>
<organism evidence="6 8">
    <name type="scientific">Mesorhabditis spiculigera</name>
    <dbReference type="NCBI Taxonomy" id="96644"/>
    <lineage>
        <taxon>Eukaryota</taxon>
        <taxon>Metazoa</taxon>
        <taxon>Ecdysozoa</taxon>
        <taxon>Nematoda</taxon>
        <taxon>Chromadorea</taxon>
        <taxon>Rhabditida</taxon>
        <taxon>Rhabditina</taxon>
        <taxon>Rhabditomorpha</taxon>
        <taxon>Rhabditoidea</taxon>
        <taxon>Rhabditidae</taxon>
        <taxon>Mesorhabditinae</taxon>
        <taxon>Mesorhabditis</taxon>
    </lineage>
</organism>
<keyword evidence="3 5" id="KW-1133">Transmembrane helix</keyword>
<evidence type="ECO:0000313" key="6">
    <source>
        <dbReference type="EMBL" id="CAJ0568441.1"/>
    </source>
</evidence>
<evidence type="ECO:0000256" key="1">
    <source>
        <dbReference type="ARBA" id="ARBA00004141"/>
    </source>
</evidence>
<keyword evidence="4 5" id="KW-0472">Membrane</keyword>
<feature type="non-terminal residue" evidence="6">
    <location>
        <position position="1"/>
    </location>
</feature>
<evidence type="ECO:0000256" key="2">
    <source>
        <dbReference type="ARBA" id="ARBA00022692"/>
    </source>
</evidence>
<name>A0AA36CHL2_9BILA</name>
<comment type="caution">
    <text evidence="6">The sequence shown here is derived from an EMBL/GenBank/DDBJ whole genome shotgun (WGS) entry which is preliminary data.</text>
</comment>
<evidence type="ECO:0000256" key="3">
    <source>
        <dbReference type="ARBA" id="ARBA00022989"/>
    </source>
</evidence>
<dbReference type="EMBL" id="CATQJA010002641">
    <property type="protein sequence ID" value="CAJ0575799.1"/>
    <property type="molecule type" value="Genomic_DNA"/>
</dbReference>
<keyword evidence="2 5" id="KW-0812">Transmembrane</keyword>
<feature type="transmembrane region" description="Helical" evidence="5">
    <location>
        <begin position="51"/>
        <end position="71"/>
    </location>
</feature>
<accession>A0AA36CHL2</accession>
<feature type="transmembrane region" description="Helical" evidence="5">
    <location>
        <begin position="109"/>
        <end position="131"/>
    </location>
</feature>